<keyword evidence="3" id="KW-0456">Lyase</keyword>
<accession>A0A1M6FAD2</accession>
<dbReference type="AlphaFoldDB" id="A0A1M6FAD2"/>
<dbReference type="GO" id="GO:0046491">
    <property type="term" value="P:L-methylmalonyl-CoA metabolic process"/>
    <property type="evidence" value="ECO:0007669"/>
    <property type="project" value="TreeGrafter"/>
</dbReference>
<sequence>MYSVDHVSIVTNNLEESIKFYNEVLGFEVVGTEETEDLIACYLKVEHLIIELMQGKNKVVDRPNAGVIDHLAFRIDNFDEEYERLTSLGVKMLYDIMLYDDKKFTFFSGPSGERIEISEK</sequence>
<dbReference type="InterPro" id="IPR051785">
    <property type="entry name" value="MMCE/EMCE_epimerase"/>
</dbReference>
<dbReference type="STRING" id="1121302.SAMN02745163_01080"/>
<name>A0A1M6FAD2_9CLOT</name>
<dbReference type="GO" id="GO:0046872">
    <property type="term" value="F:metal ion binding"/>
    <property type="evidence" value="ECO:0007669"/>
    <property type="project" value="UniProtKB-KW"/>
</dbReference>
<gene>
    <name evidence="3" type="ORF">SAMN02745163_01080</name>
</gene>
<dbReference type="GO" id="GO:0016829">
    <property type="term" value="F:lyase activity"/>
    <property type="evidence" value="ECO:0007669"/>
    <property type="project" value="UniProtKB-KW"/>
</dbReference>
<dbReference type="Gene3D" id="3.10.180.10">
    <property type="entry name" value="2,3-Dihydroxybiphenyl 1,2-Dioxygenase, domain 1"/>
    <property type="match status" value="1"/>
</dbReference>
<dbReference type="InterPro" id="IPR004360">
    <property type="entry name" value="Glyas_Fos-R_dOase_dom"/>
</dbReference>
<dbReference type="InterPro" id="IPR037523">
    <property type="entry name" value="VOC_core"/>
</dbReference>
<feature type="domain" description="VOC" evidence="2">
    <location>
        <begin position="3"/>
        <end position="120"/>
    </location>
</feature>
<dbReference type="PROSITE" id="PS51819">
    <property type="entry name" value="VOC"/>
    <property type="match status" value="1"/>
</dbReference>
<dbReference type="PANTHER" id="PTHR43048:SF3">
    <property type="entry name" value="METHYLMALONYL-COA EPIMERASE, MITOCHONDRIAL"/>
    <property type="match status" value="1"/>
</dbReference>
<evidence type="ECO:0000313" key="3">
    <source>
        <dbReference type="EMBL" id="SHI94714.1"/>
    </source>
</evidence>
<evidence type="ECO:0000313" key="4">
    <source>
        <dbReference type="Proteomes" id="UP000184310"/>
    </source>
</evidence>
<dbReference type="Proteomes" id="UP000184310">
    <property type="component" value="Unassembled WGS sequence"/>
</dbReference>
<organism evidence="3 4">
    <name type="scientific">Clostridium cavendishii DSM 21758</name>
    <dbReference type="NCBI Taxonomy" id="1121302"/>
    <lineage>
        <taxon>Bacteria</taxon>
        <taxon>Bacillati</taxon>
        <taxon>Bacillota</taxon>
        <taxon>Clostridia</taxon>
        <taxon>Eubacteriales</taxon>
        <taxon>Clostridiaceae</taxon>
        <taxon>Clostridium</taxon>
    </lineage>
</organism>
<dbReference type="Pfam" id="PF00903">
    <property type="entry name" value="Glyoxalase"/>
    <property type="match status" value="1"/>
</dbReference>
<dbReference type="SUPFAM" id="SSF54593">
    <property type="entry name" value="Glyoxalase/Bleomycin resistance protein/Dihydroxybiphenyl dioxygenase"/>
    <property type="match status" value="1"/>
</dbReference>
<protein>
    <submittedName>
        <fullName evidence="3">Lactoylglutathione lyase</fullName>
    </submittedName>
</protein>
<dbReference type="OrthoDB" id="9788468at2"/>
<proteinExistence type="predicted"/>
<evidence type="ECO:0000256" key="1">
    <source>
        <dbReference type="ARBA" id="ARBA00022723"/>
    </source>
</evidence>
<dbReference type="PANTHER" id="PTHR43048">
    <property type="entry name" value="METHYLMALONYL-COA EPIMERASE"/>
    <property type="match status" value="1"/>
</dbReference>
<reference evidence="3 4" key="1">
    <citation type="submission" date="2016-11" db="EMBL/GenBank/DDBJ databases">
        <authorList>
            <person name="Jaros S."/>
            <person name="Januszkiewicz K."/>
            <person name="Wedrychowicz H."/>
        </authorList>
    </citation>
    <scope>NUCLEOTIDE SEQUENCE [LARGE SCALE GENOMIC DNA]</scope>
    <source>
        <strain evidence="3 4">DSM 21758</strain>
    </source>
</reference>
<dbReference type="GO" id="GO:0004493">
    <property type="term" value="F:methylmalonyl-CoA epimerase activity"/>
    <property type="evidence" value="ECO:0007669"/>
    <property type="project" value="TreeGrafter"/>
</dbReference>
<dbReference type="InterPro" id="IPR029068">
    <property type="entry name" value="Glyas_Bleomycin-R_OHBP_Dase"/>
</dbReference>
<evidence type="ECO:0000259" key="2">
    <source>
        <dbReference type="PROSITE" id="PS51819"/>
    </source>
</evidence>
<keyword evidence="1" id="KW-0479">Metal-binding</keyword>
<keyword evidence="4" id="KW-1185">Reference proteome</keyword>
<dbReference type="RefSeq" id="WP_072985645.1">
    <property type="nucleotide sequence ID" value="NZ_FQZB01000005.1"/>
</dbReference>
<dbReference type="EMBL" id="FQZB01000005">
    <property type="protein sequence ID" value="SHI94714.1"/>
    <property type="molecule type" value="Genomic_DNA"/>
</dbReference>